<evidence type="ECO:0000313" key="1">
    <source>
        <dbReference type="EMBL" id="GAJ22448.1"/>
    </source>
</evidence>
<proteinExistence type="predicted"/>
<protein>
    <submittedName>
        <fullName evidence="1">Uncharacterized protein</fullName>
    </submittedName>
</protein>
<dbReference type="AlphaFoldDB" id="X1UY78"/>
<organism evidence="1">
    <name type="scientific">marine sediment metagenome</name>
    <dbReference type="NCBI Taxonomy" id="412755"/>
    <lineage>
        <taxon>unclassified sequences</taxon>
        <taxon>metagenomes</taxon>
        <taxon>ecological metagenomes</taxon>
    </lineage>
</organism>
<dbReference type="EMBL" id="BARW01039746">
    <property type="protein sequence ID" value="GAJ22448.1"/>
    <property type="molecule type" value="Genomic_DNA"/>
</dbReference>
<gene>
    <name evidence="1" type="ORF">S12H4_60401</name>
</gene>
<name>X1UY78_9ZZZZ</name>
<sequence>MTFKTFNANVGAYPHHFPVIAATGVCFAQANYVAGFYIHDHFAFRQELIWLRMLSAVFLAV</sequence>
<accession>X1UY78</accession>
<reference evidence="1" key="1">
    <citation type="journal article" date="2014" name="Front. Microbiol.">
        <title>High frequency of phylogenetically diverse reductive dehalogenase-homologous genes in deep subseafloor sedimentary metagenomes.</title>
        <authorList>
            <person name="Kawai M."/>
            <person name="Futagami T."/>
            <person name="Toyoda A."/>
            <person name="Takaki Y."/>
            <person name="Nishi S."/>
            <person name="Hori S."/>
            <person name="Arai W."/>
            <person name="Tsubouchi T."/>
            <person name="Morono Y."/>
            <person name="Uchiyama I."/>
            <person name="Ito T."/>
            <person name="Fujiyama A."/>
            <person name="Inagaki F."/>
            <person name="Takami H."/>
        </authorList>
    </citation>
    <scope>NUCLEOTIDE SEQUENCE</scope>
    <source>
        <strain evidence="1">Expedition CK06-06</strain>
    </source>
</reference>
<comment type="caution">
    <text evidence="1">The sequence shown here is derived from an EMBL/GenBank/DDBJ whole genome shotgun (WGS) entry which is preliminary data.</text>
</comment>